<dbReference type="SUPFAM" id="SSF56059">
    <property type="entry name" value="Glutathione synthetase ATP-binding domain-like"/>
    <property type="match status" value="1"/>
</dbReference>
<gene>
    <name evidence="1" type="ORF">BBI01_20075</name>
</gene>
<sequence>MTHNRIAVIGLHEQEYEYIRQHYDGLMIWHQSIPMIKVVDGTLYVEKAQGVGMLPVDKVVYHGIFEEDLDFISGLALWNGPCFPNAYGMLECRLKIPCLAKAMKYSKFNSQRGFISKGAYINTDTELVAKWGNWHCGENKHKFTGSWESTENSVLEPYFEGDAVRILNIGGKSWQIKLEGETWLKSIHPDNAQFMEIDAELLQDTLLLKDKIGMDVIANDYIVQKNGHKHLLEINHIPNITRFEEVRLHFLKTVADWINDD</sequence>
<accession>A0A1B8Z9G0</accession>
<reference evidence="1 2" key="1">
    <citation type="submission" date="2016-07" db="EMBL/GenBank/DDBJ databases">
        <authorList>
            <person name="Jeong J.-J."/>
            <person name="Kim D.W."/>
            <person name="Sang M.K."/>
            <person name="Choi I.-G."/>
            <person name="Kim K.D."/>
        </authorList>
    </citation>
    <scope>NUCLEOTIDE SEQUENCE [LARGE SCALE GENOMIC DNA]</scope>
    <source>
        <strain evidence="1 2">UTM-3</strain>
    </source>
</reference>
<name>A0A1B8Z9G0_9FLAO</name>
<protein>
    <recommendedName>
        <fullName evidence="3">ATP-grasp fold RimK-type domain-containing protein</fullName>
    </recommendedName>
</protein>
<dbReference type="OrthoDB" id="1321569at2"/>
<evidence type="ECO:0000313" key="1">
    <source>
        <dbReference type="EMBL" id="OCA68137.1"/>
    </source>
</evidence>
<proteinExistence type="predicted"/>
<evidence type="ECO:0008006" key="3">
    <source>
        <dbReference type="Google" id="ProtNLM"/>
    </source>
</evidence>
<dbReference type="RefSeq" id="WP_065396605.1">
    <property type="nucleotide sequence ID" value="NZ_MAYH01000050.1"/>
</dbReference>
<dbReference type="Proteomes" id="UP000092651">
    <property type="component" value="Unassembled WGS sequence"/>
</dbReference>
<evidence type="ECO:0000313" key="2">
    <source>
        <dbReference type="Proteomes" id="UP000092651"/>
    </source>
</evidence>
<dbReference type="EMBL" id="MAYH01000050">
    <property type="protein sequence ID" value="OCA68137.1"/>
    <property type="molecule type" value="Genomic_DNA"/>
</dbReference>
<keyword evidence="2" id="KW-1185">Reference proteome</keyword>
<organism evidence="1 2">
    <name type="scientific">Chryseobacterium artocarpi</name>
    <dbReference type="NCBI Taxonomy" id="1414727"/>
    <lineage>
        <taxon>Bacteria</taxon>
        <taxon>Pseudomonadati</taxon>
        <taxon>Bacteroidota</taxon>
        <taxon>Flavobacteriia</taxon>
        <taxon>Flavobacteriales</taxon>
        <taxon>Weeksellaceae</taxon>
        <taxon>Chryseobacterium group</taxon>
        <taxon>Chryseobacterium</taxon>
    </lineage>
</organism>
<comment type="caution">
    <text evidence="1">The sequence shown here is derived from an EMBL/GenBank/DDBJ whole genome shotgun (WGS) entry which is preliminary data.</text>
</comment>
<dbReference type="AlphaFoldDB" id="A0A1B8Z9G0"/>